<dbReference type="FunFam" id="3.40.30.10:FF:000156">
    <property type="entry name" value="Glutathione S-transferase 1"/>
    <property type="match status" value="1"/>
</dbReference>
<evidence type="ECO:0000259" key="5">
    <source>
        <dbReference type="PROSITE" id="PS50404"/>
    </source>
</evidence>
<dbReference type="InterPro" id="IPR004046">
    <property type="entry name" value="GST_C"/>
</dbReference>
<reference evidence="7 8" key="2">
    <citation type="journal article" date="2021" name="Curr. Genet.">
        <title>Genetic response to nitrogen starvation in the aggressive Eucalyptus foliar pathogen Teratosphaeria destructans.</title>
        <authorList>
            <person name="Havenga M."/>
            <person name="Wingfield B.D."/>
            <person name="Wingfield M.J."/>
            <person name="Dreyer L.L."/>
            <person name="Roets F."/>
            <person name="Aylward J."/>
        </authorList>
    </citation>
    <scope>NUCLEOTIDE SEQUENCE [LARGE SCALE GENOMIC DNA]</scope>
    <source>
        <strain evidence="7">CMW44962</strain>
    </source>
</reference>
<dbReference type="EMBL" id="RIBY02000924">
    <property type="protein sequence ID" value="KAH9835492.1"/>
    <property type="molecule type" value="Genomic_DNA"/>
</dbReference>
<dbReference type="InterPro" id="IPR004045">
    <property type="entry name" value="Glutathione_S-Trfase_N"/>
</dbReference>
<accession>A0A9W7SWU0</accession>
<keyword evidence="7" id="KW-0540">Nuclease</keyword>
<dbReference type="GO" id="GO:0004527">
    <property type="term" value="F:exonuclease activity"/>
    <property type="evidence" value="ECO:0007669"/>
    <property type="project" value="UniProtKB-KW"/>
</dbReference>
<evidence type="ECO:0000313" key="7">
    <source>
        <dbReference type="EMBL" id="KAH9835492.1"/>
    </source>
</evidence>
<dbReference type="SFLD" id="SFLDS00019">
    <property type="entry name" value="Glutathione_Transferase_(cytos"/>
    <property type="match status" value="1"/>
</dbReference>
<evidence type="ECO:0000256" key="4">
    <source>
        <dbReference type="ARBA" id="ARBA00047960"/>
    </source>
</evidence>
<gene>
    <name evidence="7" type="ORF">Tdes44962_MAKER08550</name>
</gene>
<dbReference type="SUPFAM" id="SSF47616">
    <property type="entry name" value="GST C-terminal domain-like"/>
    <property type="match status" value="1"/>
</dbReference>
<evidence type="ECO:0000256" key="3">
    <source>
        <dbReference type="ARBA" id="ARBA00022679"/>
    </source>
</evidence>
<organism evidence="7 8">
    <name type="scientific">Teratosphaeria destructans</name>
    <dbReference type="NCBI Taxonomy" id="418781"/>
    <lineage>
        <taxon>Eukaryota</taxon>
        <taxon>Fungi</taxon>
        <taxon>Dikarya</taxon>
        <taxon>Ascomycota</taxon>
        <taxon>Pezizomycotina</taxon>
        <taxon>Dothideomycetes</taxon>
        <taxon>Dothideomycetidae</taxon>
        <taxon>Mycosphaerellales</taxon>
        <taxon>Teratosphaeriaceae</taxon>
        <taxon>Teratosphaeria</taxon>
    </lineage>
</organism>
<feature type="domain" description="GST N-terminal" evidence="5">
    <location>
        <begin position="1"/>
        <end position="80"/>
    </location>
</feature>
<dbReference type="InterPro" id="IPR036249">
    <property type="entry name" value="Thioredoxin-like_sf"/>
</dbReference>
<sequence length="230" mass="25889">MTLTIHHLQVSQSERIVWLCEELNLPYDLKLYQRSPLLSPPEFRALHPIGAAPVITDGDVVLAETEAIVNYIIHVYGPGDLTVGPQAGKKAYADSLYWFHFTNGTFQPAVGRCMALQFSGIDASHPTRERYEKKVTQCYDLIEARLSETKAWLAGDKLTAADIVMGFSLSTMRRFVGRDYAAYPQIAAYLQRIKGREAYRRAMAKGDPEMDVEEVMGVKSPELFEALEKQ</sequence>
<keyword evidence="3" id="KW-0808">Transferase</keyword>
<reference evidence="7 8" key="1">
    <citation type="journal article" date="2018" name="IMA Fungus">
        <title>IMA Genome-F 10: Nine draft genome sequences of Claviceps purpurea s.lat., including C. arundinis, C. humidiphila, and C. cf. spartinae, pseudomolecules for the pitch canker pathogen Fusarium circinatum, draft genome of Davidsoniella eucalypti, Grosmannia galeiformis, Quambalaria eucalypti, and Teratosphaeria destructans.</title>
        <authorList>
            <person name="Wingfield B.D."/>
            <person name="Liu M."/>
            <person name="Nguyen H.D."/>
            <person name="Lane F.A."/>
            <person name="Morgan S.W."/>
            <person name="De Vos L."/>
            <person name="Wilken P.M."/>
            <person name="Duong T.A."/>
            <person name="Aylward J."/>
            <person name="Coetzee M.P."/>
            <person name="Dadej K."/>
            <person name="De Beer Z.W."/>
            <person name="Findlay W."/>
            <person name="Havenga M."/>
            <person name="Kolarik M."/>
            <person name="Menzies J.G."/>
            <person name="Naidoo K."/>
            <person name="Pochopski O."/>
            <person name="Shoukouhi P."/>
            <person name="Santana Q.C."/>
            <person name="Seifert K.A."/>
            <person name="Soal N."/>
            <person name="Steenkamp E.T."/>
            <person name="Tatham C.T."/>
            <person name="van der Nest M.A."/>
            <person name="Wingfield M.J."/>
        </authorList>
    </citation>
    <scope>NUCLEOTIDE SEQUENCE [LARGE SCALE GENOMIC DNA]</scope>
    <source>
        <strain evidence="7">CMW44962</strain>
    </source>
</reference>
<dbReference type="GO" id="GO:0004364">
    <property type="term" value="F:glutathione transferase activity"/>
    <property type="evidence" value="ECO:0007669"/>
    <property type="project" value="UniProtKB-EC"/>
</dbReference>
<proteinExistence type="inferred from homology"/>
<evidence type="ECO:0000256" key="2">
    <source>
        <dbReference type="ARBA" id="ARBA00012452"/>
    </source>
</evidence>
<dbReference type="CDD" id="cd03046">
    <property type="entry name" value="GST_N_GTT1_like"/>
    <property type="match status" value="1"/>
</dbReference>
<dbReference type="OrthoDB" id="2309723at2759"/>
<dbReference type="SFLD" id="SFLDG01150">
    <property type="entry name" value="Main.1:_Beta-like"/>
    <property type="match status" value="1"/>
</dbReference>
<dbReference type="Gene3D" id="1.20.1050.10">
    <property type="match status" value="1"/>
</dbReference>
<name>A0A9W7SWU0_9PEZI</name>
<keyword evidence="7" id="KW-0269">Exonuclease</keyword>
<dbReference type="Proteomes" id="UP001138500">
    <property type="component" value="Unassembled WGS sequence"/>
</dbReference>
<evidence type="ECO:0000313" key="8">
    <source>
        <dbReference type="Proteomes" id="UP001138500"/>
    </source>
</evidence>
<dbReference type="SUPFAM" id="SSF52833">
    <property type="entry name" value="Thioredoxin-like"/>
    <property type="match status" value="1"/>
</dbReference>
<protein>
    <recommendedName>
        <fullName evidence="2">glutathione transferase</fullName>
        <ecNumber evidence="2">2.5.1.18</ecNumber>
    </recommendedName>
</protein>
<dbReference type="PROSITE" id="PS50405">
    <property type="entry name" value="GST_CTER"/>
    <property type="match status" value="1"/>
</dbReference>
<dbReference type="PROSITE" id="PS50404">
    <property type="entry name" value="GST_NTER"/>
    <property type="match status" value="1"/>
</dbReference>
<dbReference type="GO" id="GO:0005737">
    <property type="term" value="C:cytoplasm"/>
    <property type="evidence" value="ECO:0007669"/>
    <property type="project" value="UniProtKB-ARBA"/>
</dbReference>
<evidence type="ECO:0000259" key="6">
    <source>
        <dbReference type="PROSITE" id="PS50405"/>
    </source>
</evidence>
<dbReference type="SFLD" id="SFLDG00358">
    <property type="entry name" value="Main_(cytGST)"/>
    <property type="match status" value="1"/>
</dbReference>
<keyword evidence="7" id="KW-0378">Hydrolase</keyword>
<dbReference type="InterPro" id="IPR010987">
    <property type="entry name" value="Glutathione-S-Trfase_C-like"/>
</dbReference>
<comment type="catalytic activity">
    <reaction evidence="4">
        <text>RX + glutathione = an S-substituted glutathione + a halide anion + H(+)</text>
        <dbReference type="Rhea" id="RHEA:16437"/>
        <dbReference type="ChEBI" id="CHEBI:15378"/>
        <dbReference type="ChEBI" id="CHEBI:16042"/>
        <dbReference type="ChEBI" id="CHEBI:17792"/>
        <dbReference type="ChEBI" id="CHEBI:57925"/>
        <dbReference type="ChEBI" id="CHEBI:90779"/>
        <dbReference type="EC" id="2.5.1.18"/>
    </reaction>
</comment>
<dbReference type="InterPro" id="IPR036282">
    <property type="entry name" value="Glutathione-S-Trfase_C_sf"/>
</dbReference>
<comment type="similarity">
    <text evidence="1">Belongs to the GST superfamily.</text>
</comment>
<keyword evidence="8" id="KW-1185">Reference proteome</keyword>
<feature type="domain" description="GST C-terminal" evidence="6">
    <location>
        <begin position="88"/>
        <end position="212"/>
    </location>
</feature>
<dbReference type="EC" id="2.5.1.18" evidence="2"/>
<dbReference type="AlphaFoldDB" id="A0A9W7SWU0"/>
<dbReference type="Gene3D" id="3.40.30.10">
    <property type="entry name" value="Glutaredoxin"/>
    <property type="match status" value="1"/>
</dbReference>
<dbReference type="PANTHER" id="PTHR44051">
    <property type="entry name" value="GLUTATHIONE S-TRANSFERASE-RELATED"/>
    <property type="match status" value="1"/>
</dbReference>
<dbReference type="Pfam" id="PF00043">
    <property type="entry name" value="GST_C"/>
    <property type="match status" value="1"/>
</dbReference>
<dbReference type="GO" id="GO:0004602">
    <property type="term" value="F:glutathione peroxidase activity"/>
    <property type="evidence" value="ECO:0007669"/>
    <property type="project" value="UniProtKB-ARBA"/>
</dbReference>
<dbReference type="PANTHER" id="PTHR44051:SF9">
    <property type="entry name" value="GLUTATHIONE S-TRANSFERASE 1"/>
    <property type="match status" value="1"/>
</dbReference>
<evidence type="ECO:0000256" key="1">
    <source>
        <dbReference type="ARBA" id="ARBA00007409"/>
    </source>
</evidence>
<dbReference type="InterPro" id="IPR040079">
    <property type="entry name" value="Glutathione_S-Trfase"/>
</dbReference>
<comment type="caution">
    <text evidence="7">The sequence shown here is derived from an EMBL/GenBank/DDBJ whole genome shotgun (WGS) entry which is preliminary data.</text>
</comment>
<dbReference type="Pfam" id="PF13409">
    <property type="entry name" value="GST_N_2"/>
    <property type="match status" value="1"/>
</dbReference>